<reference evidence="8" key="2">
    <citation type="submission" date="2025-09" db="UniProtKB">
        <authorList>
            <consortium name="Ensembl"/>
        </authorList>
    </citation>
    <scope>IDENTIFICATION</scope>
</reference>
<evidence type="ECO:0000256" key="2">
    <source>
        <dbReference type="ARBA" id="ARBA00006840"/>
    </source>
</evidence>
<dbReference type="Pfam" id="PF00335">
    <property type="entry name" value="Tetraspanin"/>
    <property type="match status" value="1"/>
</dbReference>
<dbReference type="GO" id="GO:0016020">
    <property type="term" value="C:membrane"/>
    <property type="evidence" value="ECO:0007669"/>
    <property type="project" value="UniProtKB-SubCell"/>
</dbReference>
<dbReference type="SUPFAM" id="SSF48652">
    <property type="entry name" value="Tetraspanin"/>
    <property type="match status" value="1"/>
</dbReference>
<comment type="similarity">
    <text evidence="2 7">Belongs to the tetraspanin (TM4SF) family.</text>
</comment>
<feature type="transmembrane region" description="Helical" evidence="7">
    <location>
        <begin position="94"/>
        <end position="114"/>
    </location>
</feature>
<feature type="disulfide bond" evidence="6">
    <location>
        <begin position="157"/>
        <end position="174"/>
    </location>
</feature>
<organism evidence="8 9">
    <name type="scientific">Varanus komodoensis</name>
    <name type="common">Komodo dragon</name>
    <dbReference type="NCBI Taxonomy" id="61221"/>
    <lineage>
        <taxon>Eukaryota</taxon>
        <taxon>Metazoa</taxon>
        <taxon>Chordata</taxon>
        <taxon>Craniata</taxon>
        <taxon>Vertebrata</taxon>
        <taxon>Euteleostomi</taxon>
        <taxon>Lepidosauria</taxon>
        <taxon>Squamata</taxon>
        <taxon>Bifurcata</taxon>
        <taxon>Unidentata</taxon>
        <taxon>Episquamata</taxon>
        <taxon>Toxicofera</taxon>
        <taxon>Anguimorpha</taxon>
        <taxon>Paleoanguimorpha</taxon>
        <taxon>Varanoidea</taxon>
        <taxon>Varanidae</taxon>
        <taxon>Varanus</taxon>
    </lineage>
</organism>
<reference evidence="8" key="1">
    <citation type="submission" date="2025-08" db="UniProtKB">
        <authorList>
            <consortium name="Ensembl"/>
        </authorList>
    </citation>
    <scope>IDENTIFICATION</scope>
</reference>
<name>A0A8D2IX79_VARKO</name>
<dbReference type="InterPro" id="IPR008952">
    <property type="entry name" value="Tetraspanin_EC2_sf"/>
</dbReference>
<dbReference type="GeneID" id="123021112"/>
<keyword evidence="3 7" id="KW-0812">Transmembrane</keyword>
<feature type="transmembrane region" description="Helical" evidence="7">
    <location>
        <begin position="12"/>
        <end position="36"/>
    </location>
</feature>
<accession>A0A8D2IX79</accession>
<dbReference type="PIRSF" id="PIRSF002419">
    <property type="entry name" value="Tetraspanin"/>
    <property type="match status" value="1"/>
</dbReference>
<feature type="disulfide bond" evidence="6">
    <location>
        <begin position="156"/>
        <end position="185"/>
    </location>
</feature>
<evidence type="ECO:0000256" key="6">
    <source>
        <dbReference type="PIRSR" id="PIRSR002419-1"/>
    </source>
</evidence>
<dbReference type="KEGG" id="vko:123021112"/>
<dbReference type="Gene3D" id="1.10.1450.10">
    <property type="entry name" value="Tetraspanin"/>
    <property type="match status" value="1"/>
</dbReference>
<dbReference type="OrthoDB" id="9886271at2759"/>
<dbReference type="CTD" id="10077"/>
<protein>
    <recommendedName>
        <fullName evidence="7">Tetraspanin</fullName>
    </recommendedName>
</protein>
<keyword evidence="9" id="KW-1185">Reference proteome</keyword>
<dbReference type="OMA" id="WAFCTSI"/>
<evidence type="ECO:0000256" key="5">
    <source>
        <dbReference type="ARBA" id="ARBA00023136"/>
    </source>
</evidence>
<feature type="transmembrane region" description="Helical" evidence="7">
    <location>
        <begin position="198"/>
        <end position="225"/>
    </location>
</feature>
<dbReference type="Ensembl" id="ENSVKKT00000006659.1">
    <property type="protein sequence ID" value="ENSVKKP00000006488.1"/>
    <property type="gene ID" value="ENSVKKG00000004702.1"/>
</dbReference>
<proteinExistence type="inferred from homology"/>
<dbReference type="AlphaFoldDB" id="A0A8D2IX79"/>
<sequence length="260" mass="29797">MKWRYWVRAVKCQLLAASLFVMLLGLSVSILTIVTYRGKHFTVINDVSLDTNSSYRTLHTIVFYTGICLSIILTIAALVGIVGTVRELESAMAVGFFCFAVMFCASVEAAYWTITNSNVVEDAVMDTYDFVYEDVRNNSSDIRRQELHNIHKTFLCCGKKSPFGEVGSIEKEFCPSAMEGTKEDCLQEIQRFLKKHMAFVSLLMTITIFFMVYGMILTSFLWYAIHFKDNLDRKGKYILARQQKRFPISSQEEQLQLSRP</sequence>
<evidence type="ECO:0000256" key="4">
    <source>
        <dbReference type="ARBA" id="ARBA00022989"/>
    </source>
</evidence>
<feature type="transmembrane region" description="Helical" evidence="7">
    <location>
        <begin position="61"/>
        <end position="82"/>
    </location>
</feature>
<comment type="subcellular location">
    <subcellularLocation>
        <location evidence="1 7">Membrane</location>
        <topology evidence="1 7">Multi-pass membrane protein</topology>
    </subcellularLocation>
</comment>
<dbReference type="Proteomes" id="UP000694545">
    <property type="component" value="Unplaced"/>
</dbReference>
<dbReference type="InterPro" id="IPR000301">
    <property type="entry name" value="Tetraspanin_animals"/>
</dbReference>
<dbReference type="InterPro" id="IPR018499">
    <property type="entry name" value="Tetraspanin/Peripherin"/>
</dbReference>
<keyword evidence="5 7" id="KW-0472">Membrane</keyword>
<evidence type="ECO:0000256" key="3">
    <source>
        <dbReference type="ARBA" id="ARBA00022692"/>
    </source>
</evidence>
<evidence type="ECO:0000256" key="7">
    <source>
        <dbReference type="RuleBase" id="RU361218"/>
    </source>
</evidence>
<dbReference type="RefSeq" id="XP_044281475.1">
    <property type="nucleotide sequence ID" value="XM_044425540.1"/>
</dbReference>
<keyword evidence="6" id="KW-1015">Disulfide bond</keyword>
<keyword evidence="4 7" id="KW-1133">Transmembrane helix</keyword>
<evidence type="ECO:0000256" key="1">
    <source>
        <dbReference type="ARBA" id="ARBA00004141"/>
    </source>
</evidence>
<evidence type="ECO:0000313" key="9">
    <source>
        <dbReference type="Proteomes" id="UP000694545"/>
    </source>
</evidence>
<evidence type="ECO:0000313" key="8">
    <source>
        <dbReference type="Ensembl" id="ENSVKKP00000006488.1"/>
    </source>
</evidence>
<gene>
    <name evidence="8" type="primary">TSPAN32</name>
</gene>